<reference evidence="1" key="1">
    <citation type="submission" date="2014-12" db="EMBL/GenBank/DDBJ databases">
        <title>Insight into the proteome of Arion vulgaris.</title>
        <authorList>
            <person name="Aradska J."/>
            <person name="Bulat T."/>
            <person name="Smidak R."/>
            <person name="Sarate P."/>
            <person name="Gangsoo J."/>
            <person name="Sialana F."/>
            <person name="Bilban M."/>
            <person name="Lubec G."/>
        </authorList>
    </citation>
    <scope>NUCLEOTIDE SEQUENCE</scope>
    <source>
        <tissue evidence="1">Skin</tissue>
    </source>
</reference>
<gene>
    <name evidence="1" type="primary">ORF46115</name>
</gene>
<protein>
    <submittedName>
        <fullName evidence="1">Uncharacterized protein</fullName>
    </submittedName>
</protein>
<sequence length="112" mass="11825">ANSYYDLWGRPNSPSFGTGYDVDYQGCSCSQTGTCVSNYSCNCDALGPLAFDQGAITDKNRIPVTKMFVGGQTRTGASAKVQVTAVRCSSLPIDPPRDCADALNIGNRFGVA</sequence>
<proteinExistence type="predicted"/>
<organism evidence="1">
    <name type="scientific">Arion vulgaris</name>
    <dbReference type="NCBI Taxonomy" id="1028688"/>
    <lineage>
        <taxon>Eukaryota</taxon>
        <taxon>Metazoa</taxon>
        <taxon>Spiralia</taxon>
        <taxon>Lophotrochozoa</taxon>
        <taxon>Mollusca</taxon>
        <taxon>Gastropoda</taxon>
        <taxon>Heterobranchia</taxon>
        <taxon>Euthyneura</taxon>
        <taxon>Panpulmonata</taxon>
        <taxon>Eupulmonata</taxon>
        <taxon>Stylommatophora</taxon>
        <taxon>Helicina</taxon>
        <taxon>Arionoidea</taxon>
        <taxon>Arionidae</taxon>
        <taxon>Arion</taxon>
    </lineage>
</organism>
<feature type="non-terminal residue" evidence="1">
    <location>
        <position position="1"/>
    </location>
</feature>
<evidence type="ECO:0000313" key="1">
    <source>
        <dbReference type="EMBL" id="CEK62776.1"/>
    </source>
</evidence>
<accession>A0A0B6Z4E2</accession>
<name>A0A0B6Z4E2_9EUPU</name>
<dbReference type="EMBL" id="HACG01015911">
    <property type="protein sequence ID" value="CEK62776.1"/>
    <property type="molecule type" value="Transcribed_RNA"/>
</dbReference>
<dbReference type="AlphaFoldDB" id="A0A0B6Z4E2"/>
<feature type="non-terminal residue" evidence="1">
    <location>
        <position position="112"/>
    </location>
</feature>